<dbReference type="SUPFAM" id="SSF56436">
    <property type="entry name" value="C-type lectin-like"/>
    <property type="match status" value="1"/>
</dbReference>
<dbReference type="Gene3D" id="3.90.1580.10">
    <property type="entry name" value="paralog of FGE (formylglycine-generating enzyme)"/>
    <property type="match status" value="1"/>
</dbReference>
<sequence length="353" mass="38645">MPLFSRQLLILLTDLLLLSGCVSIGPPSSISPGLYAATTGLPATGSRVWTTAAGGINDFNVLKFHPGKATDERCRDTLTFSYKELQHTRLPQAPGIVPLPTAGLGIDEAEVSVLEWKRYQELTAPAGQPLNPAVQPLAPALPVPAYYTDAFYHRFPIVGISREQAQVFCRWRSRVVTQAYNTGNHLDSLNRDYVRFEYRLPTEAEWELAAAAGGRGPWGVKCISIPVRVNPSAAAYLQRRSGSTASVEQIAADIKAYNQRQPARDWVSYAQAEPYFLRLASPAYVWQGPPNDFGLYQMFGNAAELVQEPGLTKGGSYQDQLTACTVRARGSYSGPAPTVGFRCVCEASYPNRK</sequence>
<dbReference type="RefSeq" id="WP_138074971.1">
    <property type="nucleotide sequence ID" value="NZ_VAJM01000001.1"/>
</dbReference>
<dbReference type="PANTHER" id="PTHR23150">
    <property type="entry name" value="SULFATASE MODIFYING FACTOR 1, 2"/>
    <property type="match status" value="1"/>
</dbReference>
<organism evidence="2 3">
    <name type="scientific">Hymenobacter jeollabukensis</name>
    <dbReference type="NCBI Taxonomy" id="2025313"/>
    <lineage>
        <taxon>Bacteria</taxon>
        <taxon>Pseudomonadati</taxon>
        <taxon>Bacteroidota</taxon>
        <taxon>Cytophagia</taxon>
        <taxon>Cytophagales</taxon>
        <taxon>Hymenobacteraceae</taxon>
        <taxon>Hymenobacter</taxon>
    </lineage>
</organism>
<dbReference type="InterPro" id="IPR016187">
    <property type="entry name" value="CTDL_fold"/>
</dbReference>
<dbReference type="OrthoDB" id="979507at2"/>
<comment type="caution">
    <text evidence="2">The sequence shown here is derived from an EMBL/GenBank/DDBJ whole genome shotgun (WGS) entry which is preliminary data.</text>
</comment>
<protein>
    <recommendedName>
        <fullName evidence="1">Sulfatase-modifying factor enzyme-like domain-containing protein</fullName>
    </recommendedName>
</protein>
<dbReference type="Pfam" id="PF03781">
    <property type="entry name" value="FGE-sulfatase"/>
    <property type="match status" value="1"/>
</dbReference>
<dbReference type="GO" id="GO:0120147">
    <property type="term" value="F:formylglycine-generating oxidase activity"/>
    <property type="evidence" value="ECO:0007669"/>
    <property type="project" value="TreeGrafter"/>
</dbReference>
<dbReference type="InterPro" id="IPR042095">
    <property type="entry name" value="SUMF_sf"/>
</dbReference>
<dbReference type="InterPro" id="IPR005532">
    <property type="entry name" value="SUMF_dom"/>
</dbReference>
<dbReference type="AlphaFoldDB" id="A0A5R8WW12"/>
<feature type="domain" description="Sulfatase-modifying factor enzyme-like" evidence="1">
    <location>
        <begin position="106"/>
        <end position="344"/>
    </location>
</feature>
<gene>
    <name evidence="2" type="ORF">FDY95_01605</name>
</gene>
<reference evidence="2 3" key="1">
    <citation type="submission" date="2019-05" db="EMBL/GenBank/DDBJ databases">
        <title>Hymenobacter edaphi sp. nov., isolated from abandoned arsenic-contaminated farmland soil.</title>
        <authorList>
            <person name="Nie L."/>
        </authorList>
    </citation>
    <scope>NUCLEOTIDE SEQUENCE [LARGE SCALE GENOMIC DNA]</scope>
    <source>
        <strain evidence="2 3">1-3-3-8</strain>
    </source>
</reference>
<accession>A0A5R8WW12</accession>
<evidence type="ECO:0000313" key="3">
    <source>
        <dbReference type="Proteomes" id="UP000305517"/>
    </source>
</evidence>
<evidence type="ECO:0000259" key="1">
    <source>
        <dbReference type="Pfam" id="PF03781"/>
    </source>
</evidence>
<dbReference type="Proteomes" id="UP000305517">
    <property type="component" value="Unassembled WGS sequence"/>
</dbReference>
<dbReference type="PANTHER" id="PTHR23150:SF19">
    <property type="entry name" value="FORMYLGLYCINE-GENERATING ENZYME"/>
    <property type="match status" value="1"/>
</dbReference>
<keyword evidence="3" id="KW-1185">Reference proteome</keyword>
<name>A0A5R8WW12_9BACT</name>
<dbReference type="EMBL" id="VAJM01000001">
    <property type="protein sequence ID" value="TLM96717.1"/>
    <property type="molecule type" value="Genomic_DNA"/>
</dbReference>
<proteinExistence type="predicted"/>
<evidence type="ECO:0000313" key="2">
    <source>
        <dbReference type="EMBL" id="TLM96717.1"/>
    </source>
</evidence>
<dbReference type="InterPro" id="IPR051043">
    <property type="entry name" value="Sulfatase_Mod_Factor_Kinase"/>
</dbReference>